<dbReference type="EMBL" id="FNMZ01000014">
    <property type="protein sequence ID" value="SDX94399.1"/>
    <property type="molecule type" value="Genomic_DNA"/>
</dbReference>
<feature type="chain" id="PRO_5011788070" evidence="1">
    <location>
        <begin position="22"/>
        <end position="231"/>
    </location>
</feature>
<dbReference type="Proteomes" id="UP000199118">
    <property type="component" value="Unassembled WGS sequence"/>
</dbReference>
<evidence type="ECO:0000313" key="3">
    <source>
        <dbReference type="Proteomes" id="UP000199118"/>
    </source>
</evidence>
<dbReference type="InterPro" id="IPR007939">
    <property type="entry name" value="Cu-R_B_prcur"/>
</dbReference>
<dbReference type="InterPro" id="IPR036709">
    <property type="entry name" value="Autotransporte_beta_dom_sf"/>
</dbReference>
<protein>
    <submittedName>
        <fullName evidence="2">Copper resistance protein B</fullName>
    </submittedName>
</protein>
<dbReference type="STRING" id="356660.SAMN05444336_11430"/>
<keyword evidence="3" id="KW-1185">Reference proteome</keyword>
<dbReference type="RefSeq" id="WP_245710692.1">
    <property type="nucleotide sequence ID" value="NZ_FNMZ01000014.1"/>
</dbReference>
<dbReference type="GO" id="GO:0009279">
    <property type="term" value="C:cell outer membrane"/>
    <property type="evidence" value="ECO:0007669"/>
    <property type="project" value="InterPro"/>
</dbReference>
<dbReference type="GO" id="GO:0006878">
    <property type="term" value="P:intracellular copper ion homeostasis"/>
    <property type="evidence" value="ECO:0007669"/>
    <property type="project" value="InterPro"/>
</dbReference>
<proteinExistence type="predicted"/>
<dbReference type="SUPFAM" id="SSF103515">
    <property type="entry name" value="Autotransporter"/>
    <property type="match status" value="1"/>
</dbReference>
<name>A0A1H3FW85_9RHOB</name>
<evidence type="ECO:0000313" key="2">
    <source>
        <dbReference type="EMBL" id="SDX94399.1"/>
    </source>
</evidence>
<dbReference type="GO" id="GO:0005507">
    <property type="term" value="F:copper ion binding"/>
    <property type="evidence" value="ECO:0007669"/>
    <property type="project" value="InterPro"/>
</dbReference>
<accession>A0A1H3FW85</accession>
<feature type="signal peptide" evidence="1">
    <location>
        <begin position="1"/>
        <end position="21"/>
    </location>
</feature>
<keyword evidence="1" id="KW-0732">Signal</keyword>
<dbReference type="AlphaFoldDB" id="A0A1H3FW85"/>
<gene>
    <name evidence="2" type="ORF">SAMN05444336_11430</name>
</gene>
<organism evidence="2 3">
    <name type="scientific">Albimonas donghaensis</name>
    <dbReference type="NCBI Taxonomy" id="356660"/>
    <lineage>
        <taxon>Bacteria</taxon>
        <taxon>Pseudomonadati</taxon>
        <taxon>Pseudomonadota</taxon>
        <taxon>Alphaproteobacteria</taxon>
        <taxon>Rhodobacterales</taxon>
        <taxon>Paracoccaceae</taxon>
        <taxon>Albimonas</taxon>
    </lineage>
</organism>
<evidence type="ECO:0000256" key="1">
    <source>
        <dbReference type="SAM" id="SignalP"/>
    </source>
</evidence>
<sequence>MHATRILPALALIAAAGPALAEPAIWGLQVEQLDYRFGEDEDVLAWDFDAVAGTDELRFVWRSEAELLTGPGTFETLENQARVQVPISPFFDAVGGVMVSTPEGPDRVYGVVGVHGLAPQWFEVDADLFVSDKPFARVELDYEALITNRLILTPSVEVSVPLVDDRAIDAGAFGPKLEAGLRLSYDVVDRLVSPYVGVHYERYFGDSADLRRASGEATDAVYFVVGTKILF</sequence>
<reference evidence="2 3" key="1">
    <citation type="submission" date="2016-10" db="EMBL/GenBank/DDBJ databases">
        <authorList>
            <person name="de Groot N.N."/>
        </authorList>
    </citation>
    <scope>NUCLEOTIDE SEQUENCE [LARGE SCALE GENOMIC DNA]</scope>
    <source>
        <strain evidence="2 3">DSM 17890</strain>
    </source>
</reference>
<dbReference type="Pfam" id="PF05275">
    <property type="entry name" value="CopB"/>
    <property type="match status" value="1"/>
</dbReference>